<evidence type="ECO:0000313" key="6">
    <source>
        <dbReference type="EMBL" id="GGA80888.1"/>
    </source>
</evidence>
<reference evidence="6" key="2">
    <citation type="submission" date="2020-09" db="EMBL/GenBank/DDBJ databases">
        <authorList>
            <person name="Sun Q."/>
            <person name="Zhou Y."/>
        </authorList>
    </citation>
    <scope>NUCLEOTIDE SEQUENCE</scope>
    <source>
        <strain evidence="6">CGMCC 1.15320</strain>
    </source>
</reference>
<dbReference type="AlphaFoldDB" id="A0A916S238"/>
<accession>A0A916S238</accession>
<feature type="transmembrane region" description="Helical" evidence="4">
    <location>
        <begin position="374"/>
        <end position="395"/>
    </location>
</feature>
<reference evidence="6" key="1">
    <citation type="journal article" date="2014" name="Int. J. Syst. Evol. Microbiol.">
        <title>Complete genome sequence of Corynebacterium casei LMG S-19264T (=DSM 44701T), isolated from a smear-ripened cheese.</title>
        <authorList>
            <consortium name="US DOE Joint Genome Institute (JGI-PGF)"/>
            <person name="Walter F."/>
            <person name="Albersmeier A."/>
            <person name="Kalinowski J."/>
            <person name="Ruckert C."/>
        </authorList>
    </citation>
    <scope>NUCLEOTIDE SEQUENCE</scope>
    <source>
        <strain evidence="6">CGMCC 1.15320</strain>
    </source>
</reference>
<gene>
    <name evidence="6" type="ORF">GCM10011385_38910</name>
</gene>
<dbReference type="RefSeq" id="WP_244630463.1">
    <property type="nucleotide sequence ID" value="NZ_BMIF01000018.1"/>
</dbReference>
<dbReference type="InterPro" id="IPR036259">
    <property type="entry name" value="MFS_trans_sf"/>
</dbReference>
<feature type="transmembrane region" description="Helical" evidence="4">
    <location>
        <begin position="344"/>
        <end position="362"/>
    </location>
</feature>
<dbReference type="PROSITE" id="PS50850">
    <property type="entry name" value="MFS"/>
    <property type="match status" value="1"/>
</dbReference>
<name>A0A916S238_9HYPH</name>
<feature type="transmembrane region" description="Helical" evidence="4">
    <location>
        <begin position="311"/>
        <end position="332"/>
    </location>
</feature>
<evidence type="ECO:0000256" key="1">
    <source>
        <dbReference type="ARBA" id="ARBA00022692"/>
    </source>
</evidence>
<dbReference type="PANTHER" id="PTHR23534">
    <property type="entry name" value="MFS PERMEASE"/>
    <property type="match status" value="1"/>
</dbReference>
<dbReference type="SUPFAM" id="SSF103473">
    <property type="entry name" value="MFS general substrate transporter"/>
    <property type="match status" value="1"/>
</dbReference>
<feature type="transmembrane region" description="Helical" evidence="4">
    <location>
        <begin position="141"/>
        <end position="162"/>
    </location>
</feature>
<dbReference type="GO" id="GO:0022857">
    <property type="term" value="F:transmembrane transporter activity"/>
    <property type="evidence" value="ECO:0007669"/>
    <property type="project" value="InterPro"/>
</dbReference>
<sequence>MTVTDPYRLAKHNALVLCGAQAVVGAGQPIVLSMGGLAGAYLLGADKSLATAPITTFMLGTAFSAIPAAMLMRRVGRRIGFIGGAAATALGGLIAVLALFQNHFWIFAFGLMIIGGGSAFLQQYRFAAADGAPSDFKPKAISWVMMGGIFAAIIGPQLVIYTRDLFEPVMFAGSFAAIIGLAIVGGAILSLLRPTEAKGSKAGDVKPAARPLVQIIKQPRFITAIVCGISSFSLMNFVMVGAPLAMIGCGFSPNEAALGISWHMVAMYAPSFVTGHLIARFGKDRMIAFGMLLMMAAGGVALSGIELWQFWLALVLLGLGWNFSFIGATAMVSECYRPSEKNKVEGLHDFLLFSIVAFGSLMSGRVYNAFGWDMVNWIIFPIAVLCLGLLALNAVRATAARSEA</sequence>
<keyword evidence="2 4" id="KW-1133">Transmembrane helix</keyword>
<evidence type="ECO:0000256" key="2">
    <source>
        <dbReference type="ARBA" id="ARBA00022989"/>
    </source>
</evidence>
<feature type="transmembrane region" description="Helical" evidence="4">
    <location>
        <begin position="49"/>
        <end position="72"/>
    </location>
</feature>
<evidence type="ECO:0000313" key="7">
    <source>
        <dbReference type="Proteomes" id="UP000636264"/>
    </source>
</evidence>
<dbReference type="EMBL" id="BMIF01000018">
    <property type="protein sequence ID" value="GGA80888.1"/>
    <property type="molecule type" value="Genomic_DNA"/>
</dbReference>
<feature type="transmembrane region" description="Helical" evidence="4">
    <location>
        <begin position="104"/>
        <end position="121"/>
    </location>
</feature>
<keyword evidence="1 4" id="KW-0812">Transmembrane</keyword>
<dbReference type="InterPro" id="IPR011701">
    <property type="entry name" value="MFS"/>
</dbReference>
<dbReference type="Proteomes" id="UP000636264">
    <property type="component" value="Unassembled WGS sequence"/>
</dbReference>
<dbReference type="PANTHER" id="PTHR23534:SF1">
    <property type="entry name" value="MAJOR FACILITATOR SUPERFAMILY PROTEIN"/>
    <property type="match status" value="1"/>
</dbReference>
<feature type="transmembrane region" description="Helical" evidence="4">
    <location>
        <begin position="260"/>
        <end position="279"/>
    </location>
</feature>
<keyword evidence="3 4" id="KW-0472">Membrane</keyword>
<evidence type="ECO:0000256" key="4">
    <source>
        <dbReference type="SAM" id="Phobius"/>
    </source>
</evidence>
<keyword evidence="7" id="KW-1185">Reference proteome</keyword>
<evidence type="ECO:0000259" key="5">
    <source>
        <dbReference type="PROSITE" id="PS50850"/>
    </source>
</evidence>
<organism evidence="6 7">
    <name type="scientific">Nitratireductor aestuarii</name>
    <dbReference type="NCBI Taxonomy" id="1735103"/>
    <lineage>
        <taxon>Bacteria</taxon>
        <taxon>Pseudomonadati</taxon>
        <taxon>Pseudomonadota</taxon>
        <taxon>Alphaproteobacteria</taxon>
        <taxon>Hyphomicrobiales</taxon>
        <taxon>Phyllobacteriaceae</taxon>
        <taxon>Nitratireductor</taxon>
    </lineage>
</organism>
<proteinExistence type="predicted"/>
<dbReference type="InterPro" id="IPR020846">
    <property type="entry name" value="MFS_dom"/>
</dbReference>
<evidence type="ECO:0000256" key="3">
    <source>
        <dbReference type="ARBA" id="ARBA00023136"/>
    </source>
</evidence>
<protein>
    <submittedName>
        <fullName evidence="6">MFS transporter</fullName>
    </submittedName>
</protein>
<feature type="transmembrane region" description="Helical" evidence="4">
    <location>
        <begin position="79"/>
        <end position="98"/>
    </location>
</feature>
<feature type="domain" description="Major facilitator superfamily (MFS) profile" evidence="5">
    <location>
        <begin position="219"/>
        <end position="404"/>
    </location>
</feature>
<feature type="transmembrane region" description="Helical" evidence="4">
    <location>
        <begin position="221"/>
        <end position="248"/>
    </location>
</feature>
<comment type="caution">
    <text evidence="6">The sequence shown here is derived from an EMBL/GenBank/DDBJ whole genome shotgun (WGS) entry which is preliminary data.</text>
</comment>
<feature type="transmembrane region" description="Helical" evidence="4">
    <location>
        <begin position="168"/>
        <end position="192"/>
    </location>
</feature>
<feature type="transmembrane region" description="Helical" evidence="4">
    <location>
        <begin position="286"/>
        <end position="305"/>
    </location>
</feature>
<feature type="transmembrane region" description="Helical" evidence="4">
    <location>
        <begin position="14"/>
        <end position="43"/>
    </location>
</feature>
<dbReference type="Pfam" id="PF07690">
    <property type="entry name" value="MFS_1"/>
    <property type="match status" value="1"/>
</dbReference>
<dbReference type="Gene3D" id="1.20.1250.20">
    <property type="entry name" value="MFS general substrate transporter like domains"/>
    <property type="match status" value="1"/>
</dbReference>